<dbReference type="InterPro" id="IPR050807">
    <property type="entry name" value="TransReg_Diox_bact_type"/>
</dbReference>
<evidence type="ECO:0000313" key="3">
    <source>
        <dbReference type="EMBL" id="OXM87537.1"/>
    </source>
</evidence>
<dbReference type="Gene3D" id="1.10.260.40">
    <property type="entry name" value="lambda repressor-like DNA-binding domains"/>
    <property type="match status" value="1"/>
</dbReference>
<sequence length="113" mass="12743">MSDFGEMLKSLRKERKVSQRKLAELVGIDFTYISKIESGTMDPPAEDKILKIAEVLDVDSDTLILAAKKIPSDFQKVISENEELPAFLRKAQNISPEQWKAIHRIVDGNVEGE</sequence>
<dbReference type="GO" id="GO:0005829">
    <property type="term" value="C:cytosol"/>
    <property type="evidence" value="ECO:0007669"/>
    <property type="project" value="TreeGrafter"/>
</dbReference>
<dbReference type="Proteomes" id="UP000215509">
    <property type="component" value="Unassembled WGS sequence"/>
</dbReference>
<evidence type="ECO:0000259" key="2">
    <source>
        <dbReference type="PROSITE" id="PS50943"/>
    </source>
</evidence>
<dbReference type="SUPFAM" id="SSF47413">
    <property type="entry name" value="lambda repressor-like DNA-binding domains"/>
    <property type="match status" value="1"/>
</dbReference>
<dbReference type="SMART" id="SM00530">
    <property type="entry name" value="HTH_XRE"/>
    <property type="match status" value="1"/>
</dbReference>
<dbReference type="GO" id="GO:0003677">
    <property type="term" value="F:DNA binding"/>
    <property type="evidence" value="ECO:0007669"/>
    <property type="project" value="UniProtKB-KW"/>
</dbReference>
<dbReference type="InterPro" id="IPR001387">
    <property type="entry name" value="Cro/C1-type_HTH"/>
</dbReference>
<comment type="caution">
    <text evidence="3">The sequence shown here is derived from an EMBL/GenBank/DDBJ whole genome shotgun (WGS) entry which is preliminary data.</text>
</comment>
<dbReference type="CDD" id="cd00093">
    <property type="entry name" value="HTH_XRE"/>
    <property type="match status" value="1"/>
</dbReference>
<protein>
    <submittedName>
        <fullName evidence="3">XRE family transcriptional regulator</fullName>
    </submittedName>
</protein>
<name>A0A229UVA3_9BACL</name>
<evidence type="ECO:0000313" key="4">
    <source>
        <dbReference type="Proteomes" id="UP000215509"/>
    </source>
</evidence>
<dbReference type="AlphaFoldDB" id="A0A229UVA3"/>
<feature type="domain" description="HTH cro/C1-type" evidence="2">
    <location>
        <begin position="8"/>
        <end position="63"/>
    </location>
</feature>
<dbReference type="RefSeq" id="WP_094013611.1">
    <property type="nucleotide sequence ID" value="NZ_NMQW01000004.1"/>
</dbReference>
<dbReference type="PANTHER" id="PTHR46797:SF1">
    <property type="entry name" value="METHYLPHOSPHONATE SYNTHASE"/>
    <property type="match status" value="1"/>
</dbReference>
<dbReference type="PANTHER" id="PTHR46797">
    <property type="entry name" value="HTH-TYPE TRANSCRIPTIONAL REGULATOR"/>
    <property type="match status" value="1"/>
</dbReference>
<gene>
    <name evidence="3" type="ORF">CF651_04200</name>
</gene>
<keyword evidence="1" id="KW-0238">DNA-binding</keyword>
<proteinExistence type="predicted"/>
<dbReference type="PROSITE" id="PS50943">
    <property type="entry name" value="HTH_CROC1"/>
    <property type="match status" value="1"/>
</dbReference>
<dbReference type="Pfam" id="PF12844">
    <property type="entry name" value="HTH_19"/>
    <property type="match status" value="1"/>
</dbReference>
<dbReference type="EMBL" id="NMQW01000004">
    <property type="protein sequence ID" value="OXM87537.1"/>
    <property type="molecule type" value="Genomic_DNA"/>
</dbReference>
<accession>A0A229UVA3</accession>
<organism evidence="3 4">
    <name type="scientific">Paenibacillus rigui</name>
    <dbReference type="NCBI Taxonomy" id="554312"/>
    <lineage>
        <taxon>Bacteria</taxon>
        <taxon>Bacillati</taxon>
        <taxon>Bacillota</taxon>
        <taxon>Bacilli</taxon>
        <taxon>Bacillales</taxon>
        <taxon>Paenibacillaceae</taxon>
        <taxon>Paenibacillus</taxon>
    </lineage>
</organism>
<evidence type="ECO:0000256" key="1">
    <source>
        <dbReference type="ARBA" id="ARBA00023125"/>
    </source>
</evidence>
<dbReference type="InterPro" id="IPR010982">
    <property type="entry name" value="Lambda_DNA-bd_dom_sf"/>
</dbReference>
<reference evidence="3 4" key="1">
    <citation type="submission" date="2017-07" db="EMBL/GenBank/DDBJ databases">
        <title>Genome sequencing and assembly of Paenibacillus rigui.</title>
        <authorList>
            <person name="Mayilraj S."/>
        </authorList>
    </citation>
    <scope>NUCLEOTIDE SEQUENCE [LARGE SCALE GENOMIC DNA]</scope>
    <source>
        <strain evidence="3 4">JCM 16352</strain>
    </source>
</reference>
<keyword evidence="4" id="KW-1185">Reference proteome</keyword>
<dbReference type="OrthoDB" id="72638at2"/>
<dbReference type="GO" id="GO:0003700">
    <property type="term" value="F:DNA-binding transcription factor activity"/>
    <property type="evidence" value="ECO:0007669"/>
    <property type="project" value="TreeGrafter"/>
</dbReference>